<dbReference type="Pfam" id="PF09537">
    <property type="entry name" value="DUF2383"/>
    <property type="match status" value="1"/>
</dbReference>
<dbReference type="AlphaFoldDB" id="A0A7K1Y4R8"/>
<reference evidence="2 3" key="1">
    <citation type="submission" date="2019-11" db="EMBL/GenBank/DDBJ databases">
        <title>Pedobacter sp. HMF7647 Genome sequencing and assembly.</title>
        <authorList>
            <person name="Kang H."/>
            <person name="Kim H."/>
            <person name="Joh K."/>
        </authorList>
    </citation>
    <scope>NUCLEOTIDE SEQUENCE [LARGE SCALE GENOMIC DNA]</scope>
    <source>
        <strain evidence="2 3">HMF7647</strain>
    </source>
</reference>
<evidence type="ECO:0000313" key="3">
    <source>
        <dbReference type="Proteomes" id="UP000466586"/>
    </source>
</evidence>
<dbReference type="InterPro" id="IPR009078">
    <property type="entry name" value="Ferritin-like_SF"/>
</dbReference>
<sequence>MESTNQKLIDHLNHLVSICLDGQSGYDVSAKNAKAEDLKTIFFSLSHDKHQFAEALKHEVRKAGGSPDKSGGTLGLIHRTWIGIKTTLAPGEKDDKVILEACITGEKAALSAFDDVLQKALLPADTRNLVSVQKIRIKEDLEKIEELFKKY</sequence>
<proteinExistence type="predicted"/>
<evidence type="ECO:0000259" key="1">
    <source>
        <dbReference type="Pfam" id="PF09537"/>
    </source>
</evidence>
<dbReference type="RefSeq" id="WP_160842714.1">
    <property type="nucleotide sequence ID" value="NZ_WVHT01000001.1"/>
</dbReference>
<dbReference type="SUPFAM" id="SSF47240">
    <property type="entry name" value="Ferritin-like"/>
    <property type="match status" value="1"/>
</dbReference>
<dbReference type="Proteomes" id="UP000466586">
    <property type="component" value="Unassembled WGS sequence"/>
</dbReference>
<dbReference type="NCBIfam" id="TIGR02284">
    <property type="entry name" value="PA2169 family four-helix-bundle protein"/>
    <property type="match status" value="1"/>
</dbReference>
<organism evidence="2 3">
    <name type="scientific">Hufsiella arboris</name>
    <dbReference type="NCBI Taxonomy" id="2695275"/>
    <lineage>
        <taxon>Bacteria</taxon>
        <taxon>Pseudomonadati</taxon>
        <taxon>Bacteroidota</taxon>
        <taxon>Sphingobacteriia</taxon>
        <taxon>Sphingobacteriales</taxon>
        <taxon>Sphingobacteriaceae</taxon>
        <taxon>Hufsiella</taxon>
    </lineage>
</organism>
<dbReference type="PIRSF" id="PIRSF029477">
    <property type="entry name" value="UCP029477"/>
    <property type="match status" value="1"/>
</dbReference>
<dbReference type="InterPro" id="IPR011971">
    <property type="entry name" value="CHP02284"/>
</dbReference>
<gene>
    <name evidence="2" type="ORF">GS399_01220</name>
</gene>
<protein>
    <submittedName>
        <fullName evidence="2">PA2169 family four-helix-bundle protein</fullName>
    </submittedName>
</protein>
<dbReference type="Gene3D" id="1.20.1260.10">
    <property type="match status" value="1"/>
</dbReference>
<comment type="caution">
    <text evidence="2">The sequence shown here is derived from an EMBL/GenBank/DDBJ whole genome shotgun (WGS) entry which is preliminary data.</text>
</comment>
<evidence type="ECO:0000313" key="2">
    <source>
        <dbReference type="EMBL" id="MXV49577.1"/>
    </source>
</evidence>
<keyword evidence="3" id="KW-1185">Reference proteome</keyword>
<dbReference type="InterPro" id="IPR012347">
    <property type="entry name" value="Ferritin-like"/>
</dbReference>
<feature type="domain" description="DUF2383" evidence="1">
    <location>
        <begin position="8"/>
        <end position="119"/>
    </location>
</feature>
<dbReference type="InterPro" id="IPR016920">
    <property type="entry name" value="UCP029477"/>
</dbReference>
<name>A0A7K1Y4R8_9SPHI</name>
<dbReference type="EMBL" id="WVHT01000001">
    <property type="protein sequence ID" value="MXV49577.1"/>
    <property type="molecule type" value="Genomic_DNA"/>
</dbReference>
<accession>A0A7K1Y4R8</accession>
<dbReference type="InterPro" id="IPR019052">
    <property type="entry name" value="DUF2383"/>
</dbReference>